<sequence>MQQIQPLSPFHRPVTLWPRFYHTIVNPLNIISFSSSPPPISSRRLRKFFPRKIRKEPSKPSLKRLTSRIVELTRRRQLLQIFEEVEKAKKLYGQLNTIVMNAVMQGCVHCGDIDSALRVFEEMSKLESCGVDNVTYGTLVKGLGDARRIDEAFQILESVERGTAAGNPKLSAPIIYGLLNSLIEAG</sequence>
<dbReference type="AlphaFoldDB" id="A0ABC8QVJ9"/>
<protein>
    <recommendedName>
        <fullName evidence="5">Pentatricopeptide repeat-containing protein</fullName>
    </recommendedName>
</protein>
<dbReference type="Proteomes" id="UP001642360">
    <property type="component" value="Unassembled WGS sequence"/>
</dbReference>
<feature type="repeat" description="PPR" evidence="2">
    <location>
        <begin position="96"/>
        <end position="126"/>
    </location>
</feature>
<accession>A0ABC8QVJ9</accession>
<evidence type="ECO:0000256" key="2">
    <source>
        <dbReference type="PROSITE-ProRule" id="PRU00708"/>
    </source>
</evidence>
<gene>
    <name evidence="3" type="ORF">ILEXP_LOCUS3776</name>
</gene>
<name>A0ABC8QVJ9_9AQUA</name>
<reference evidence="3 4" key="1">
    <citation type="submission" date="2024-02" db="EMBL/GenBank/DDBJ databases">
        <authorList>
            <person name="Vignale AGUSTIN F."/>
            <person name="Sosa J E."/>
            <person name="Modenutti C."/>
        </authorList>
    </citation>
    <scope>NUCLEOTIDE SEQUENCE [LARGE SCALE GENOMIC DNA]</scope>
</reference>
<keyword evidence="1" id="KW-0677">Repeat</keyword>
<feature type="repeat" description="PPR" evidence="2">
    <location>
        <begin position="132"/>
        <end position="162"/>
    </location>
</feature>
<evidence type="ECO:0000313" key="4">
    <source>
        <dbReference type="Proteomes" id="UP001642360"/>
    </source>
</evidence>
<proteinExistence type="predicted"/>
<dbReference type="PANTHER" id="PTHR47581:SF2">
    <property type="entry name" value="OS09G0431600 PROTEIN"/>
    <property type="match status" value="1"/>
</dbReference>
<dbReference type="Gene3D" id="1.25.40.10">
    <property type="entry name" value="Tetratricopeptide repeat domain"/>
    <property type="match status" value="1"/>
</dbReference>
<dbReference type="NCBIfam" id="TIGR00756">
    <property type="entry name" value="PPR"/>
    <property type="match status" value="2"/>
</dbReference>
<dbReference type="EMBL" id="CAUOFW020000779">
    <property type="protein sequence ID" value="CAK9136769.1"/>
    <property type="molecule type" value="Genomic_DNA"/>
</dbReference>
<comment type="caution">
    <text evidence="3">The sequence shown here is derived from an EMBL/GenBank/DDBJ whole genome shotgun (WGS) entry which is preliminary data.</text>
</comment>
<evidence type="ECO:0000256" key="1">
    <source>
        <dbReference type="ARBA" id="ARBA00022737"/>
    </source>
</evidence>
<dbReference type="Pfam" id="PF13041">
    <property type="entry name" value="PPR_2"/>
    <property type="match status" value="1"/>
</dbReference>
<dbReference type="PROSITE" id="PS51375">
    <property type="entry name" value="PPR"/>
    <property type="match status" value="2"/>
</dbReference>
<evidence type="ECO:0000313" key="3">
    <source>
        <dbReference type="EMBL" id="CAK9136769.1"/>
    </source>
</evidence>
<dbReference type="PANTHER" id="PTHR47581">
    <property type="entry name" value="OS09G0431600 PROTEIN"/>
    <property type="match status" value="1"/>
</dbReference>
<keyword evidence="4" id="KW-1185">Reference proteome</keyword>
<dbReference type="InterPro" id="IPR002885">
    <property type="entry name" value="PPR_rpt"/>
</dbReference>
<evidence type="ECO:0008006" key="5">
    <source>
        <dbReference type="Google" id="ProtNLM"/>
    </source>
</evidence>
<dbReference type="InterPro" id="IPR044781">
    <property type="entry name" value="At5g10690-like"/>
</dbReference>
<organism evidence="3 4">
    <name type="scientific">Ilex paraguariensis</name>
    <name type="common">yerba mate</name>
    <dbReference type="NCBI Taxonomy" id="185542"/>
    <lineage>
        <taxon>Eukaryota</taxon>
        <taxon>Viridiplantae</taxon>
        <taxon>Streptophyta</taxon>
        <taxon>Embryophyta</taxon>
        <taxon>Tracheophyta</taxon>
        <taxon>Spermatophyta</taxon>
        <taxon>Magnoliopsida</taxon>
        <taxon>eudicotyledons</taxon>
        <taxon>Gunneridae</taxon>
        <taxon>Pentapetalae</taxon>
        <taxon>asterids</taxon>
        <taxon>campanulids</taxon>
        <taxon>Aquifoliales</taxon>
        <taxon>Aquifoliaceae</taxon>
        <taxon>Ilex</taxon>
    </lineage>
</organism>
<dbReference type="InterPro" id="IPR011990">
    <property type="entry name" value="TPR-like_helical_dom_sf"/>
</dbReference>